<dbReference type="AlphaFoldDB" id="A0ABD5ZQH1"/>
<name>A0ABD5ZQH1_9EURY</name>
<organism evidence="2 3">
    <name type="scientific">Halosegnis marinus</name>
    <dbReference type="NCBI Taxonomy" id="3034023"/>
    <lineage>
        <taxon>Archaea</taxon>
        <taxon>Methanobacteriati</taxon>
        <taxon>Methanobacteriota</taxon>
        <taxon>Stenosarchaea group</taxon>
        <taxon>Halobacteria</taxon>
        <taxon>Halobacteriales</taxon>
        <taxon>Natronomonadaceae</taxon>
        <taxon>Halosegnis</taxon>
    </lineage>
</organism>
<dbReference type="GeneID" id="79267162"/>
<evidence type="ECO:0000313" key="2">
    <source>
        <dbReference type="EMBL" id="MFC7235468.1"/>
    </source>
</evidence>
<accession>A0ABD5ZQH1</accession>
<gene>
    <name evidence="2" type="ORF">ACFQJ4_09100</name>
</gene>
<evidence type="ECO:0000256" key="1">
    <source>
        <dbReference type="SAM" id="MobiDB-lite"/>
    </source>
</evidence>
<keyword evidence="3" id="KW-1185">Reference proteome</keyword>
<dbReference type="InterPro" id="IPR043835">
    <property type="entry name" value="DUF5811"/>
</dbReference>
<dbReference type="Pfam" id="PF19128">
    <property type="entry name" value="DUF5811"/>
    <property type="match status" value="1"/>
</dbReference>
<sequence>MHGNTPGETPELTRDERRRLRTRGTAVAARARELLPEGFVVGSELVEGHDGIRATIAVRPPSGTVVSAGFALAEPDDEEALARQIAAGAALEAMNNPTRHPPAGR</sequence>
<proteinExistence type="predicted"/>
<dbReference type="RefSeq" id="WP_276233601.1">
    <property type="nucleotide sequence ID" value="NZ_CP119802.1"/>
</dbReference>
<evidence type="ECO:0000313" key="3">
    <source>
        <dbReference type="Proteomes" id="UP001596398"/>
    </source>
</evidence>
<protein>
    <submittedName>
        <fullName evidence="2">DUF5811 family protein</fullName>
    </submittedName>
</protein>
<dbReference type="Proteomes" id="UP001596398">
    <property type="component" value="Unassembled WGS sequence"/>
</dbReference>
<comment type="caution">
    <text evidence="2">The sequence shown here is derived from an EMBL/GenBank/DDBJ whole genome shotgun (WGS) entry which is preliminary data.</text>
</comment>
<feature type="region of interest" description="Disordered" evidence="1">
    <location>
        <begin position="1"/>
        <end position="23"/>
    </location>
</feature>
<dbReference type="EMBL" id="JBHTAP010000001">
    <property type="protein sequence ID" value="MFC7235468.1"/>
    <property type="molecule type" value="Genomic_DNA"/>
</dbReference>
<reference evidence="2 3" key="1">
    <citation type="journal article" date="2019" name="Int. J. Syst. Evol. Microbiol.">
        <title>The Global Catalogue of Microorganisms (GCM) 10K type strain sequencing project: providing services to taxonomists for standard genome sequencing and annotation.</title>
        <authorList>
            <consortium name="The Broad Institute Genomics Platform"/>
            <consortium name="The Broad Institute Genome Sequencing Center for Infectious Disease"/>
            <person name="Wu L."/>
            <person name="Ma J."/>
        </authorList>
    </citation>
    <scope>NUCLEOTIDE SEQUENCE [LARGE SCALE GENOMIC DNA]</scope>
    <source>
        <strain evidence="2 3">DT85</strain>
    </source>
</reference>